<evidence type="ECO:0000256" key="4">
    <source>
        <dbReference type="ARBA" id="ARBA00022989"/>
    </source>
</evidence>
<feature type="transmembrane region" description="Helical" evidence="6">
    <location>
        <begin position="184"/>
        <end position="204"/>
    </location>
</feature>
<dbReference type="GO" id="GO:0005886">
    <property type="term" value="C:plasma membrane"/>
    <property type="evidence" value="ECO:0007669"/>
    <property type="project" value="TreeGrafter"/>
</dbReference>
<accession>A0A8H5HB12</accession>
<gene>
    <name evidence="7" type="ORF">D9757_007231</name>
</gene>
<feature type="transmembrane region" description="Helical" evidence="6">
    <location>
        <begin position="91"/>
        <end position="111"/>
    </location>
</feature>
<dbReference type="NCBIfam" id="NF038013">
    <property type="entry name" value="AceTr_1"/>
    <property type="match status" value="1"/>
</dbReference>
<keyword evidence="8" id="KW-1185">Reference proteome</keyword>
<evidence type="ECO:0000256" key="3">
    <source>
        <dbReference type="ARBA" id="ARBA00022692"/>
    </source>
</evidence>
<feature type="transmembrane region" description="Helical" evidence="6">
    <location>
        <begin position="211"/>
        <end position="233"/>
    </location>
</feature>
<dbReference type="Proteomes" id="UP000518752">
    <property type="component" value="Unassembled WGS sequence"/>
</dbReference>
<organism evidence="7 8">
    <name type="scientific">Collybiopsis confluens</name>
    <dbReference type="NCBI Taxonomy" id="2823264"/>
    <lineage>
        <taxon>Eukaryota</taxon>
        <taxon>Fungi</taxon>
        <taxon>Dikarya</taxon>
        <taxon>Basidiomycota</taxon>
        <taxon>Agaricomycotina</taxon>
        <taxon>Agaricomycetes</taxon>
        <taxon>Agaricomycetidae</taxon>
        <taxon>Agaricales</taxon>
        <taxon>Marasmiineae</taxon>
        <taxon>Omphalotaceae</taxon>
        <taxon>Collybiopsis</taxon>
    </lineage>
</organism>
<dbReference type="InterPro" id="IPR051633">
    <property type="entry name" value="AceTr"/>
</dbReference>
<dbReference type="OrthoDB" id="3648309at2759"/>
<sequence length="287" mass="30177">MGKNPALFSFFCNLHHPTMSDLEKGTTTTATTTGVHHTHNTYGDSSTPAFRNSVTSSVKNNIANPAGLGLFSFASTTFILSLYNVTARGVIVPNAVVGMALFCGGLAQLLAGMWEFPKGNTFGATGKLPVLLGHCELQTISVSPSSFDLGASFSSYGAFWLSYATLLIPGSGISAAYGNNDAELINAIGIYLMTWMTVTFLLFIASLRKNIGFIALFLFLALTFMLLGASNFVLANGNVTTAGHIQKAGGALGIITALIAYYVGLSEILAAERVAIVGLPIGVFKHD</sequence>
<dbReference type="InterPro" id="IPR000791">
    <property type="entry name" value="Gpr1/Fun34/SatP-like"/>
</dbReference>
<evidence type="ECO:0000313" key="7">
    <source>
        <dbReference type="EMBL" id="KAF5379915.1"/>
    </source>
</evidence>
<dbReference type="EMBL" id="JAACJN010000067">
    <property type="protein sequence ID" value="KAF5379915.1"/>
    <property type="molecule type" value="Genomic_DNA"/>
</dbReference>
<dbReference type="Pfam" id="PF01184">
    <property type="entry name" value="Gpr1_Fun34_YaaH"/>
    <property type="match status" value="2"/>
</dbReference>
<evidence type="ECO:0000313" key="8">
    <source>
        <dbReference type="Proteomes" id="UP000518752"/>
    </source>
</evidence>
<keyword evidence="3 6" id="KW-0812">Transmembrane</keyword>
<dbReference type="GO" id="GO:0015123">
    <property type="term" value="F:acetate transmembrane transporter activity"/>
    <property type="evidence" value="ECO:0007669"/>
    <property type="project" value="TreeGrafter"/>
</dbReference>
<feature type="transmembrane region" description="Helical" evidence="6">
    <location>
        <begin position="245"/>
        <end position="263"/>
    </location>
</feature>
<feature type="transmembrane region" description="Helical" evidence="6">
    <location>
        <begin position="66"/>
        <end position="85"/>
    </location>
</feature>
<comment type="subcellular location">
    <subcellularLocation>
        <location evidence="1">Membrane</location>
        <topology evidence="1">Multi-pass membrane protein</topology>
    </subcellularLocation>
</comment>
<evidence type="ECO:0008006" key="9">
    <source>
        <dbReference type="Google" id="ProtNLM"/>
    </source>
</evidence>
<evidence type="ECO:0000256" key="6">
    <source>
        <dbReference type="SAM" id="Phobius"/>
    </source>
</evidence>
<comment type="caution">
    <text evidence="7">The sequence shown here is derived from an EMBL/GenBank/DDBJ whole genome shotgun (WGS) entry which is preliminary data.</text>
</comment>
<keyword evidence="5 6" id="KW-0472">Membrane</keyword>
<evidence type="ECO:0000256" key="2">
    <source>
        <dbReference type="ARBA" id="ARBA00005587"/>
    </source>
</evidence>
<evidence type="ECO:0000256" key="5">
    <source>
        <dbReference type="ARBA" id="ARBA00023136"/>
    </source>
</evidence>
<dbReference type="PANTHER" id="PTHR31123">
    <property type="entry name" value="ACCUMULATION OF DYADS PROTEIN 2-RELATED"/>
    <property type="match status" value="1"/>
</dbReference>
<evidence type="ECO:0000256" key="1">
    <source>
        <dbReference type="ARBA" id="ARBA00004141"/>
    </source>
</evidence>
<protein>
    <recommendedName>
        <fullName evidence="9">Gpr1 family protein</fullName>
    </recommendedName>
</protein>
<comment type="similarity">
    <text evidence="2">Belongs to the acetate uptake transporter (AceTr) (TC 2.A.96) family.</text>
</comment>
<name>A0A8H5HB12_9AGAR</name>
<dbReference type="PANTHER" id="PTHR31123:SF1">
    <property type="entry name" value="ACCUMULATION OF DYADS PROTEIN 2-RELATED"/>
    <property type="match status" value="1"/>
</dbReference>
<reference evidence="7 8" key="1">
    <citation type="journal article" date="2020" name="ISME J.">
        <title>Uncovering the hidden diversity of litter-decomposition mechanisms in mushroom-forming fungi.</title>
        <authorList>
            <person name="Floudas D."/>
            <person name="Bentzer J."/>
            <person name="Ahren D."/>
            <person name="Johansson T."/>
            <person name="Persson P."/>
            <person name="Tunlid A."/>
        </authorList>
    </citation>
    <scope>NUCLEOTIDE SEQUENCE [LARGE SCALE GENOMIC DNA]</scope>
    <source>
        <strain evidence="7 8">CBS 406.79</strain>
    </source>
</reference>
<keyword evidence="4 6" id="KW-1133">Transmembrane helix</keyword>
<proteinExistence type="inferred from homology"/>
<feature type="transmembrane region" description="Helical" evidence="6">
    <location>
        <begin position="158"/>
        <end position="178"/>
    </location>
</feature>
<dbReference type="AlphaFoldDB" id="A0A8H5HB12"/>